<dbReference type="EMBL" id="CP036433">
    <property type="protein sequence ID" value="QDU93740.1"/>
    <property type="molecule type" value="Genomic_DNA"/>
</dbReference>
<dbReference type="OrthoDB" id="281881at2"/>
<reference evidence="1 2" key="1">
    <citation type="submission" date="2019-02" db="EMBL/GenBank/DDBJ databases">
        <title>Deep-cultivation of Planctomycetes and their phenomic and genomic characterization uncovers novel biology.</title>
        <authorList>
            <person name="Wiegand S."/>
            <person name="Jogler M."/>
            <person name="Boedeker C."/>
            <person name="Pinto D."/>
            <person name="Vollmers J."/>
            <person name="Rivas-Marin E."/>
            <person name="Kohn T."/>
            <person name="Peeters S.H."/>
            <person name="Heuer A."/>
            <person name="Rast P."/>
            <person name="Oberbeckmann S."/>
            <person name="Bunk B."/>
            <person name="Jeske O."/>
            <person name="Meyerdierks A."/>
            <person name="Storesund J.E."/>
            <person name="Kallscheuer N."/>
            <person name="Luecker S."/>
            <person name="Lage O.M."/>
            <person name="Pohl T."/>
            <person name="Merkel B.J."/>
            <person name="Hornburger P."/>
            <person name="Mueller R.-W."/>
            <person name="Bruemmer F."/>
            <person name="Labrenz M."/>
            <person name="Spormann A.M."/>
            <person name="Op den Camp H."/>
            <person name="Overmann J."/>
            <person name="Amann R."/>
            <person name="Jetten M.S.M."/>
            <person name="Mascher T."/>
            <person name="Medema M.H."/>
            <person name="Devos D.P."/>
            <person name="Kaster A.-K."/>
            <person name="Ovreas L."/>
            <person name="Rohde M."/>
            <person name="Galperin M.Y."/>
            <person name="Jogler C."/>
        </authorList>
    </citation>
    <scope>NUCLEOTIDE SEQUENCE [LARGE SCALE GENOMIC DNA]</scope>
    <source>
        <strain evidence="1 2">Pla85_3_4</strain>
    </source>
</reference>
<proteinExistence type="predicted"/>
<keyword evidence="2" id="KW-1185">Reference proteome</keyword>
<dbReference type="RefSeq" id="WP_145050952.1">
    <property type="nucleotide sequence ID" value="NZ_CP036433.1"/>
</dbReference>
<dbReference type="Proteomes" id="UP000317648">
    <property type="component" value="Chromosome"/>
</dbReference>
<evidence type="ECO:0000313" key="2">
    <source>
        <dbReference type="Proteomes" id="UP000317648"/>
    </source>
</evidence>
<name>A0A518DPG6_9BACT</name>
<organism evidence="1 2">
    <name type="scientific">Lignipirellula cremea</name>
    <dbReference type="NCBI Taxonomy" id="2528010"/>
    <lineage>
        <taxon>Bacteria</taxon>
        <taxon>Pseudomonadati</taxon>
        <taxon>Planctomycetota</taxon>
        <taxon>Planctomycetia</taxon>
        <taxon>Pirellulales</taxon>
        <taxon>Pirellulaceae</taxon>
        <taxon>Lignipirellula</taxon>
    </lineage>
</organism>
<sequence>MANSKLRIYYGPEDEVAPSSIPAQAPCHVTISAGEFVSLLKEAVQANRTWLRDFEQDDITLTSDLYQVLQAHRRMHRPSA</sequence>
<gene>
    <name evidence="1" type="ORF">Pla8534_15230</name>
</gene>
<dbReference type="KEGG" id="lcre:Pla8534_15230"/>
<dbReference type="AlphaFoldDB" id="A0A518DPG6"/>
<accession>A0A518DPG6</accession>
<evidence type="ECO:0000313" key="1">
    <source>
        <dbReference type="EMBL" id="QDU93740.1"/>
    </source>
</evidence>
<protein>
    <submittedName>
        <fullName evidence="1">Uncharacterized protein</fullName>
    </submittedName>
</protein>